<dbReference type="Pfam" id="PF00348">
    <property type="entry name" value="polyprenyl_synt"/>
    <property type="match status" value="1"/>
</dbReference>
<dbReference type="SFLD" id="SFLDS00005">
    <property type="entry name" value="Isoprenoid_Synthase_Type_I"/>
    <property type="match status" value="1"/>
</dbReference>
<dbReference type="EC" id="2.5.1.90" evidence="8"/>
<feature type="compositionally biased region" description="Basic and acidic residues" evidence="7">
    <location>
        <begin position="1"/>
        <end position="24"/>
    </location>
</feature>
<evidence type="ECO:0000256" key="4">
    <source>
        <dbReference type="ARBA" id="ARBA00022723"/>
    </source>
</evidence>
<dbReference type="GO" id="GO:0106350">
    <property type="term" value="F:all-trans-octaprenyl-diphosphate synthase activity"/>
    <property type="evidence" value="ECO:0007669"/>
    <property type="project" value="UniProtKB-EC"/>
</dbReference>
<dbReference type="GO" id="GO:0046872">
    <property type="term" value="F:metal ion binding"/>
    <property type="evidence" value="ECO:0007669"/>
    <property type="project" value="UniProtKB-KW"/>
</dbReference>
<dbReference type="GO" id="GO:0008299">
    <property type="term" value="P:isoprenoid biosynthetic process"/>
    <property type="evidence" value="ECO:0007669"/>
    <property type="project" value="InterPro"/>
</dbReference>
<gene>
    <name evidence="8" type="primary">ispB</name>
    <name evidence="8" type="ORF">Mal15_48930</name>
</gene>
<keyword evidence="9" id="KW-1185">Reference proteome</keyword>
<dbReference type="Proteomes" id="UP000321353">
    <property type="component" value="Chromosome"/>
</dbReference>
<sequence>MDASETFRDRSDTVQVDAHYRAGDTRSGGSRSGFSGSGGSRGDSHPAPPTDPGGREQGGQATAPPAAALLQRLYAPILNPLAEVEARLRSELQSPLEGVSALLRHGVALGGKRLRPAIHLLMADALGGVRPSNVVIGAVLEMVHTATLVHDDVLDDAATRRHVPTINAQWNNHTSILLGDYLFAQSFQLAATLESTRTCQWVGQAARLVCEGELRQVLGRDDVEIDRDTYFEIIQGKTAELCRVACSLAAAEAGCDADTIARLAEYGNSLGIAFQIADDFLDLWGDDHTVGKTLGTDLDQGKITLPVIRLLETATPTKRTAILEVLRGPAADRHAQIRGWLDQSDAREFTAQTAADFKQRALDAITELPSGAAKHCLAEIAEFSIQRSF</sequence>
<keyword evidence="4" id="KW-0479">Metal-binding</keyword>
<evidence type="ECO:0000256" key="5">
    <source>
        <dbReference type="ARBA" id="ARBA00022842"/>
    </source>
</evidence>
<dbReference type="InterPro" id="IPR000092">
    <property type="entry name" value="Polyprenyl_synt"/>
</dbReference>
<organism evidence="8 9">
    <name type="scientific">Stieleria maiorica</name>
    <dbReference type="NCBI Taxonomy" id="2795974"/>
    <lineage>
        <taxon>Bacteria</taxon>
        <taxon>Pseudomonadati</taxon>
        <taxon>Planctomycetota</taxon>
        <taxon>Planctomycetia</taxon>
        <taxon>Pirellulales</taxon>
        <taxon>Pirellulaceae</taxon>
        <taxon>Stieleria</taxon>
    </lineage>
</organism>
<dbReference type="EMBL" id="CP036264">
    <property type="protein sequence ID" value="QEG00817.1"/>
    <property type="molecule type" value="Genomic_DNA"/>
</dbReference>
<dbReference type="PANTHER" id="PTHR12001:SF69">
    <property type="entry name" value="ALL TRANS-POLYPRENYL-DIPHOSPHATE SYNTHASE PDSS1"/>
    <property type="match status" value="1"/>
</dbReference>
<dbReference type="InterPro" id="IPR033749">
    <property type="entry name" value="Polyprenyl_synt_CS"/>
</dbReference>
<dbReference type="PROSITE" id="PS00444">
    <property type="entry name" value="POLYPRENYL_SYNTHASE_2"/>
    <property type="match status" value="1"/>
</dbReference>
<dbReference type="KEGG" id="smam:Mal15_48930"/>
<accession>A0A5B9MLH8</accession>
<keyword evidence="3 6" id="KW-0808">Transferase</keyword>
<keyword evidence="5" id="KW-0460">Magnesium</keyword>
<dbReference type="InterPro" id="IPR008949">
    <property type="entry name" value="Isoprenoid_synthase_dom_sf"/>
</dbReference>
<name>A0A5B9MLH8_9BACT</name>
<evidence type="ECO:0000313" key="8">
    <source>
        <dbReference type="EMBL" id="QEG00817.1"/>
    </source>
</evidence>
<dbReference type="AlphaFoldDB" id="A0A5B9MLH8"/>
<reference evidence="8 9" key="1">
    <citation type="submission" date="2019-02" db="EMBL/GenBank/DDBJ databases">
        <title>Planctomycetal bacteria perform biofilm scaping via a novel small molecule.</title>
        <authorList>
            <person name="Jeske O."/>
            <person name="Boedeker C."/>
            <person name="Wiegand S."/>
            <person name="Breitling P."/>
            <person name="Kallscheuer N."/>
            <person name="Jogler M."/>
            <person name="Rohde M."/>
            <person name="Petersen J."/>
            <person name="Medema M.H."/>
            <person name="Surup F."/>
            <person name="Jogler C."/>
        </authorList>
    </citation>
    <scope>NUCLEOTIDE SEQUENCE [LARGE SCALE GENOMIC DNA]</scope>
    <source>
        <strain evidence="8 9">Mal15</strain>
    </source>
</reference>
<comment type="cofactor">
    <cofactor evidence="1">
        <name>Mg(2+)</name>
        <dbReference type="ChEBI" id="CHEBI:18420"/>
    </cofactor>
</comment>
<evidence type="ECO:0000256" key="6">
    <source>
        <dbReference type="RuleBase" id="RU004466"/>
    </source>
</evidence>
<feature type="region of interest" description="Disordered" evidence="7">
    <location>
        <begin position="1"/>
        <end position="63"/>
    </location>
</feature>
<dbReference type="Gene3D" id="1.10.600.10">
    <property type="entry name" value="Farnesyl Diphosphate Synthase"/>
    <property type="match status" value="1"/>
</dbReference>
<evidence type="ECO:0000256" key="2">
    <source>
        <dbReference type="ARBA" id="ARBA00006706"/>
    </source>
</evidence>
<evidence type="ECO:0000256" key="7">
    <source>
        <dbReference type="SAM" id="MobiDB-lite"/>
    </source>
</evidence>
<dbReference type="PANTHER" id="PTHR12001">
    <property type="entry name" value="GERANYLGERANYL PYROPHOSPHATE SYNTHASE"/>
    <property type="match status" value="1"/>
</dbReference>
<dbReference type="RefSeq" id="WP_147869992.1">
    <property type="nucleotide sequence ID" value="NZ_CP036264.1"/>
</dbReference>
<evidence type="ECO:0000256" key="1">
    <source>
        <dbReference type="ARBA" id="ARBA00001946"/>
    </source>
</evidence>
<evidence type="ECO:0000256" key="3">
    <source>
        <dbReference type="ARBA" id="ARBA00022679"/>
    </source>
</evidence>
<evidence type="ECO:0000313" key="9">
    <source>
        <dbReference type="Proteomes" id="UP000321353"/>
    </source>
</evidence>
<dbReference type="CDD" id="cd00685">
    <property type="entry name" value="Trans_IPPS_HT"/>
    <property type="match status" value="1"/>
</dbReference>
<protein>
    <submittedName>
        <fullName evidence="8">Octaprenyl-diphosphate synthase</fullName>
        <ecNumber evidence="8">2.5.1.90</ecNumber>
    </submittedName>
</protein>
<dbReference type="SUPFAM" id="SSF48576">
    <property type="entry name" value="Terpenoid synthases"/>
    <property type="match status" value="1"/>
</dbReference>
<proteinExistence type="inferred from homology"/>
<dbReference type="PROSITE" id="PS00723">
    <property type="entry name" value="POLYPRENYL_SYNTHASE_1"/>
    <property type="match status" value="1"/>
</dbReference>
<comment type="similarity">
    <text evidence="2 6">Belongs to the FPP/GGPP synthase family.</text>
</comment>